<dbReference type="InterPro" id="IPR044140">
    <property type="entry name" value="ProRS_anticodon_short"/>
</dbReference>
<dbReference type="Pfam" id="PF04073">
    <property type="entry name" value="tRNA_edit"/>
    <property type="match status" value="1"/>
</dbReference>
<evidence type="ECO:0000256" key="3">
    <source>
        <dbReference type="ARBA" id="ARBA00022490"/>
    </source>
</evidence>
<proteinExistence type="inferred from homology"/>
<comment type="domain">
    <text evidence="10">Consists of three domains: the N-terminal catalytic domain, the editing domain and the C-terminal anticodon-binding domain.</text>
</comment>
<organism evidence="12 14">
    <name type="scientific">Candidatus Chlorohelix allophototropha</name>
    <dbReference type="NCBI Taxonomy" id="3003348"/>
    <lineage>
        <taxon>Bacteria</taxon>
        <taxon>Bacillati</taxon>
        <taxon>Chloroflexota</taxon>
        <taxon>Chloroflexia</taxon>
        <taxon>Candidatus Chloroheliales</taxon>
        <taxon>Candidatus Chloroheliaceae</taxon>
        <taxon>Candidatus Chlorohelix</taxon>
    </lineage>
</organism>
<dbReference type="Pfam" id="PF00587">
    <property type="entry name" value="tRNA-synt_2b"/>
    <property type="match status" value="1"/>
</dbReference>
<keyword evidence="5 10" id="KW-0547">Nucleotide-binding</keyword>
<comment type="catalytic activity">
    <reaction evidence="9 10">
        <text>tRNA(Pro) + L-proline + ATP = L-prolyl-tRNA(Pro) + AMP + diphosphate</text>
        <dbReference type="Rhea" id="RHEA:14305"/>
        <dbReference type="Rhea" id="RHEA-COMP:9700"/>
        <dbReference type="Rhea" id="RHEA-COMP:9702"/>
        <dbReference type="ChEBI" id="CHEBI:30616"/>
        <dbReference type="ChEBI" id="CHEBI:33019"/>
        <dbReference type="ChEBI" id="CHEBI:60039"/>
        <dbReference type="ChEBI" id="CHEBI:78442"/>
        <dbReference type="ChEBI" id="CHEBI:78532"/>
        <dbReference type="ChEBI" id="CHEBI:456215"/>
        <dbReference type="EC" id="6.1.1.15"/>
    </reaction>
</comment>
<dbReference type="EMBL" id="JACATZ010000003">
    <property type="protein sequence ID" value="NWJ48157.1"/>
    <property type="molecule type" value="Genomic_DNA"/>
</dbReference>
<dbReference type="InterPro" id="IPR050062">
    <property type="entry name" value="Pro-tRNA_synthetase"/>
</dbReference>
<dbReference type="Proteomes" id="UP000521676">
    <property type="component" value="Unassembled WGS sequence"/>
</dbReference>
<dbReference type="Gene3D" id="3.30.930.10">
    <property type="entry name" value="Bira Bifunctional Protein, Domain 2"/>
    <property type="match status" value="2"/>
</dbReference>
<dbReference type="Pfam" id="PF03129">
    <property type="entry name" value="HGTP_anticodon"/>
    <property type="match status" value="1"/>
</dbReference>
<evidence type="ECO:0000313" key="13">
    <source>
        <dbReference type="EMBL" id="WJW68094.1"/>
    </source>
</evidence>
<keyword evidence="6 10" id="KW-0067">ATP-binding</keyword>
<dbReference type="GO" id="GO:0006433">
    <property type="term" value="P:prolyl-tRNA aminoacylation"/>
    <property type="evidence" value="ECO:0007669"/>
    <property type="project" value="UniProtKB-UniRule"/>
</dbReference>
<sequence>MRQSRLFGLTLRETPGEADTASHQLLLRAGYIRQVGAGLYSYLPLAYRAIRKIEQIIREEINAIGGQELLMPVVNPAELWKETGRWYSIGGELARFKDIANRDMVLAMTHEEIVGDLIRREIRSYRQLPQLVYHIQTKFRDELRPRAGLIRTREFIMKDSYSLDTDEEGLDLQYKAHYKAYFRIFQRVGLPASSVSSDVGMMGGSQAHEFMYLTPIGEDTLIICRACGCRANRQVAAFQKPNPPHEEALPIEKVYTPGTKTIEALANYLQIPETKTGKAVFLVATLGEERRERLVMAIVRGDMEANETKISNAIKAVELRAARSEEITVAGAVPGYAGAQGVDAIIIADDLITRTPNLVVGANEENYHLKNVNYGRDFTADYVTDIVAAGGGETCPNCAASLEAVRGVEIGNIFKLGTRYSGAFGANFLDRDSQSKPIVMGSYGIGVGRLLACVCEEFRDEAGLKLPISVAPFEVHLVMLSSNKPEVGETAEKLYHDLQAAGLEILFDDRPDAAAGVKFADADLIGLPLRIVVSDRSLKAGGVEFKLRAAAERENVPLDTSVMKARLLIDNLYQDIKTAMQEVEFDTK</sequence>
<evidence type="ECO:0000256" key="6">
    <source>
        <dbReference type="ARBA" id="ARBA00022840"/>
    </source>
</evidence>
<evidence type="ECO:0000256" key="4">
    <source>
        <dbReference type="ARBA" id="ARBA00022598"/>
    </source>
</evidence>
<dbReference type="SUPFAM" id="SSF55681">
    <property type="entry name" value="Class II aaRS and biotin synthetases"/>
    <property type="match status" value="1"/>
</dbReference>
<comment type="subcellular location">
    <subcellularLocation>
        <location evidence="1 10">Cytoplasm</location>
    </subcellularLocation>
</comment>
<dbReference type="NCBIfam" id="NF006625">
    <property type="entry name" value="PRK09194.1"/>
    <property type="match status" value="1"/>
</dbReference>
<comment type="function">
    <text evidence="10">Catalyzes the attachment of proline to tRNA(Pro) in a two-step reaction: proline is first activated by ATP to form Pro-AMP and then transferred to the acceptor end of tRNA(Pro). As ProRS can inadvertently accommodate and process non-cognate amino acids such as alanine and cysteine, to avoid such errors it has two additional distinct editing activities against alanine. One activity is designated as 'pretransfer' editing and involves the tRNA(Pro)-independent hydrolysis of activated Ala-AMP. The other activity is designated 'posttransfer' editing and involves deacylation of mischarged Ala-tRNA(Pro). The misacylated Cys-tRNA(Pro) is not edited by ProRS.</text>
</comment>
<dbReference type="CDD" id="cd00861">
    <property type="entry name" value="ProRS_anticodon_short"/>
    <property type="match status" value="1"/>
</dbReference>
<dbReference type="InterPro" id="IPR007214">
    <property type="entry name" value="YbaK/aa-tRNA-synth-assoc-dom"/>
</dbReference>
<dbReference type="InterPro" id="IPR023717">
    <property type="entry name" value="Pro-tRNA-Synthase_IIa_type1"/>
</dbReference>
<dbReference type="InterPro" id="IPR002314">
    <property type="entry name" value="aa-tRNA-synt_IIb"/>
</dbReference>
<dbReference type="SUPFAM" id="SSF52954">
    <property type="entry name" value="Class II aaRS ABD-related"/>
    <property type="match status" value="1"/>
</dbReference>
<dbReference type="PANTHER" id="PTHR42753">
    <property type="entry name" value="MITOCHONDRIAL RIBOSOME PROTEIN L39/PROLYL-TRNA LIGASE FAMILY MEMBER"/>
    <property type="match status" value="1"/>
</dbReference>
<evidence type="ECO:0000256" key="10">
    <source>
        <dbReference type="HAMAP-Rule" id="MF_01569"/>
    </source>
</evidence>
<keyword evidence="4 10" id="KW-0436">Ligase</keyword>
<dbReference type="PRINTS" id="PR01046">
    <property type="entry name" value="TRNASYNTHPRO"/>
</dbReference>
<gene>
    <name evidence="10" type="primary">proS</name>
    <name evidence="12" type="ORF">HXX08_20060</name>
    <name evidence="13" type="ORF">OZ401_003695</name>
</gene>
<evidence type="ECO:0000313" key="15">
    <source>
        <dbReference type="Proteomes" id="UP001431572"/>
    </source>
</evidence>
<feature type="domain" description="Aminoacyl-transfer RNA synthetases class-II family profile" evidence="11">
    <location>
        <begin position="33"/>
        <end position="467"/>
    </location>
</feature>
<dbReference type="GO" id="GO:0004827">
    <property type="term" value="F:proline-tRNA ligase activity"/>
    <property type="evidence" value="ECO:0007669"/>
    <property type="project" value="UniProtKB-UniRule"/>
</dbReference>
<dbReference type="PANTHER" id="PTHR42753:SF2">
    <property type="entry name" value="PROLINE--TRNA LIGASE"/>
    <property type="match status" value="1"/>
</dbReference>
<keyword evidence="3 10" id="KW-0963">Cytoplasm</keyword>
<dbReference type="InterPro" id="IPR002316">
    <property type="entry name" value="Pro-tRNA-ligase_IIa"/>
</dbReference>
<reference evidence="12 14" key="1">
    <citation type="submission" date="2020-06" db="EMBL/GenBank/DDBJ databases">
        <title>Anoxygenic phototrophic Chloroflexota member uses a Type I reaction center.</title>
        <authorList>
            <person name="Tsuji J.M."/>
            <person name="Shaw N.A."/>
            <person name="Nagashima S."/>
            <person name="Venkiteswaran J."/>
            <person name="Schiff S.L."/>
            <person name="Hanada S."/>
            <person name="Tank M."/>
            <person name="Neufeld J.D."/>
        </authorList>
    </citation>
    <scope>NUCLEOTIDE SEQUENCE [LARGE SCALE GENOMIC DNA]</scope>
    <source>
        <strain evidence="12">L227-S17</strain>
    </source>
</reference>
<accession>A0A8T7M7N2</accession>
<protein>
    <recommendedName>
        <fullName evidence="10">Proline--tRNA ligase</fullName>
        <ecNumber evidence="10">6.1.1.15</ecNumber>
    </recommendedName>
    <alternativeName>
        <fullName evidence="10">Prolyl-tRNA synthetase</fullName>
        <shortName evidence="10">ProRS</shortName>
    </alternativeName>
</protein>
<dbReference type="InterPro" id="IPR036621">
    <property type="entry name" value="Anticodon-bd_dom_sf"/>
</dbReference>
<keyword evidence="15" id="KW-1185">Reference proteome</keyword>
<comment type="similarity">
    <text evidence="10">Belongs to the class-II aminoacyl-tRNA synthetase family. ProS type 1 subfamily.</text>
</comment>
<dbReference type="CDD" id="cd04334">
    <property type="entry name" value="ProRS-INS"/>
    <property type="match status" value="1"/>
</dbReference>
<dbReference type="InterPro" id="IPR004500">
    <property type="entry name" value="Pro-tRNA-synth_IIa_bac-type"/>
</dbReference>
<evidence type="ECO:0000256" key="1">
    <source>
        <dbReference type="ARBA" id="ARBA00004496"/>
    </source>
</evidence>
<dbReference type="GO" id="GO:0005524">
    <property type="term" value="F:ATP binding"/>
    <property type="evidence" value="ECO:0007669"/>
    <property type="project" value="UniProtKB-UniRule"/>
</dbReference>
<dbReference type="Proteomes" id="UP001431572">
    <property type="component" value="Chromosome 2"/>
</dbReference>
<comment type="subunit">
    <text evidence="2 10">Homodimer.</text>
</comment>
<dbReference type="InterPro" id="IPR006195">
    <property type="entry name" value="aa-tRNA-synth_II"/>
</dbReference>
<dbReference type="Gene3D" id="3.40.50.800">
    <property type="entry name" value="Anticodon-binding domain"/>
    <property type="match status" value="1"/>
</dbReference>
<keyword evidence="8 10" id="KW-0030">Aminoacyl-tRNA synthetase</keyword>
<dbReference type="RefSeq" id="WP_341469998.1">
    <property type="nucleotide sequence ID" value="NZ_CP128400.1"/>
</dbReference>
<keyword evidence="7 10" id="KW-0648">Protein biosynthesis</keyword>
<dbReference type="GO" id="GO:0002161">
    <property type="term" value="F:aminoacyl-tRNA deacylase activity"/>
    <property type="evidence" value="ECO:0007669"/>
    <property type="project" value="InterPro"/>
</dbReference>
<dbReference type="NCBIfam" id="TIGR00409">
    <property type="entry name" value="proS_fam_II"/>
    <property type="match status" value="1"/>
</dbReference>
<evidence type="ECO:0000313" key="12">
    <source>
        <dbReference type="EMBL" id="NWJ48157.1"/>
    </source>
</evidence>
<dbReference type="InterPro" id="IPR033730">
    <property type="entry name" value="ProRS_core_prok"/>
</dbReference>
<dbReference type="EMBL" id="CP128400">
    <property type="protein sequence ID" value="WJW68094.1"/>
    <property type="molecule type" value="Genomic_DNA"/>
</dbReference>
<evidence type="ECO:0000259" key="11">
    <source>
        <dbReference type="PROSITE" id="PS50862"/>
    </source>
</evidence>
<evidence type="ECO:0000256" key="5">
    <source>
        <dbReference type="ARBA" id="ARBA00022741"/>
    </source>
</evidence>
<dbReference type="InterPro" id="IPR004154">
    <property type="entry name" value="Anticodon-bd"/>
</dbReference>
<dbReference type="GO" id="GO:0005829">
    <property type="term" value="C:cytosol"/>
    <property type="evidence" value="ECO:0007669"/>
    <property type="project" value="TreeGrafter"/>
</dbReference>
<evidence type="ECO:0000256" key="2">
    <source>
        <dbReference type="ARBA" id="ARBA00011738"/>
    </source>
</evidence>
<evidence type="ECO:0000256" key="8">
    <source>
        <dbReference type="ARBA" id="ARBA00023146"/>
    </source>
</evidence>
<dbReference type="AlphaFoldDB" id="A0A8T7M7N2"/>
<dbReference type="CDD" id="cd00779">
    <property type="entry name" value="ProRS_core_prok"/>
    <property type="match status" value="1"/>
</dbReference>
<evidence type="ECO:0000256" key="7">
    <source>
        <dbReference type="ARBA" id="ARBA00022917"/>
    </source>
</evidence>
<dbReference type="EC" id="6.1.1.15" evidence="10"/>
<evidence type="ECO:0000313" key="14">
    <source>
        <dbReference type="Proteomes" id="UP000521676"/>
    </source>
</evidence>
<dbReference type="InterPro" id="IPR045864">
    <property type="entry name" value="aa-tRNA-synth_II/BPL/LPL"/>
</dbReference>
<dbReference type="HAMAP" id="MF_01569">
    <property type="entry name" value="Pro_tRNA_synth_type1"/>
    <property type="match status" value="1"/>
</dbReference>
<name>A0A8T7M7N2_9CHLR</name>
<dbReference type="PROSITE" id="PS50862">
    <property type="entry name" value="AA_TRNA_LIGASE_II"/>
    <property type="match status" value="1"/>
</dbReference>
<dbReference type="SUPFAM" id="SSF55826">
    <property type="entry name" value="YbaK/ProRS associated domain"/>
    <property type="match status" value="1"/>
</dbReference>
<reference evidence="13" key="2">
    <citation type="journal article" date="2024" name="Nature">
        <title>Anoxygenic phototroph of the Chloroflexota uses a type I reaction centre.</title>
        <authorList>
            <person name="Tsuji J.M."/>
            <person name="Shaw N.A."/>
            <person name="Nagashima S."/>
            <person name="Venkiteswaran J.J."/>
            <person name="Schiff S.L."/>
            <person name="Watanabe T."/>
            <person name="Fukui M."/>
            <person name="Hanada S."/>
            <person name="Tank M."/>
            <person name="Neufeld J.D."/>
        </authorList>
    </citation>
    <scope>NUCLEOTIDE SEQUENCE</scope>
    <source>
        <strain evidence="13">L227-S17</strain>
    </source>
</reference>
<dbReference type="InterPro" id="IPR036754">
    <property type="entry name" value="YbaK/aa-tRNA-synt-asso_dom_sf"/>
</dbReference>
<evidence type="ECO:0000256" key="9">
    <source>
        <dbReference type="ARBA" id="ARBA00047671"/>
    </source>
</evidence>